<dbReference type="Gene3D" id="3.30.1780.10">
    <property type="entry name" value="ornithine cyclodeaminase, domain 1"/>
    <property type="match status" value="1"/>
</dbReference>
<gene>
    <name evidence="2" type="ORF">CALCODRAFT_441527</name>
</gene>
<comment type="similarity">
    <text evidence="1">Belongs to the ornithine cyclodeaminase/mu-crystallin family.</text>
</comment>
<dbReference type="InterPro" id="IPR023401">
    <property type="entry name" value="ODC_N"/>
</dbReference>
<dbReference type="Gene3D" id="3.40.50.720">
    <property type="entry name" value="NAD(P)-binding Rossmann-like Domain"/>
    <property type="match status" value="1"/>
</dbReference>
<dbReference type="PANTHER" id="PTHR13812">
    <property type="entry name" value="KETIMINE REDUCTASE MU-CRYSTALLIN"/>
    <property type="match status" value="1"/>
</dbReference>
<dbReference type="InParanoid" id="A0A165DBM8"/>
<protein>
    <submittedName>
        <fullName evidence="2">NAD(P)-binding protein</fullName>
    </submittedName>
</protein>
<dbReference type="Proteomes" id="UP000076842">
    <property type="component" value="Unassembled WGS sequence"/>
</dbReference>
<sequence>MSLFVVSAKDVDQIIQKATPQELLLLMGKVFAALQQEYPSDVSPHPVQLPHRMTVHMPVHTTLFMPARLASAGGTAMKVVSVPLGHSQEGLPATTIVMDEESGRVRAVVNARSLTAVRTAAGSALAVSMIGPPKPERLVLFGAGLQMLHHGLLLIKLYPSIRSCTVVNRTGNARLESVMKALTKAFPKLLLRSLSSSDKENKSAIQQCVSEAHIICSATSSTSPLYESDWVQPGTCIVLVGSYKPTMHEISHKLVKRASIIVVDSAEACLKEAGELIAAELQPSDLVELGDLLDDEGLPLPGAVEMAKTKGDVTIFKSVGIGLQDVSIAGLVVDAAITLGFGTEIDYD</sequence>
<dbReference type="AlphaFoldDB" id="A0A165DBM8"/>
<reference evidence="2 3" key="1">
    <citation type="journal article" date="2016" name="Mol. Biol. Evol.">
        <title>Comparative Genomics of Early-Diverging Mushroom-Forming Fungi Provides Insights into the Origins of Lignocellulose Decay Capabilities.</title>
        <authorList>
            <person name="Nagy L.G."/>
            <person name="Riley R."/>
            <person name="Tritt A."/>
            <person name="Adam C."/>
            <person name="Daum C."/>
            <person name="Floudas D."/>
            <person name="Sun H."/>
            <person name="Yadav J.S."/>
            <person name="Pangilinan J."/>
            <person name="Larsson K.H."/>
            <person name="Matsuura K."/>
            <person name="Barry K."/>
            <person name="Labutti K."/>
            <person name="Kuo R."/>
            <person name="Ohm R.A."/>
            <person name="Bhattacharya S.S."/>
            <person name="Shirouzu T."/>
            <person name="Yoshinaga Y."/>
            <person name="Martin F.M."/>
            <person name="Grigoriev I.V."/>
            <person name="Hibbett D.S."/>
        </authorList>
    </citation>
    <scope>NUCLEOTIDE SEQUENCE [LARGE SCALE GENOMIC DNA]</scope>
    <source>
        <strain evidence="2 3">HHB12733</strain>
    </source>
</reference>
<organism evidence="2 3">
    <name type="scientific">Calocera cornea HHB12733</name>
    <dbReference type="NCBI Taxonomy" id="1353952"/>
    <lineage>
        <taxon>Eukaryota</taxon>
        <taxon>Fungi</taxon>
        <taxon>Dikarya</taxon>
        <taxon>Basidiomycota</taxon>
        <taxon>Agaricomycotina</taxon>
        <taxon>Dacrymycetes</taxon>
        <taxon>Dacrymycetales</taxon>
        <taxon>Dacrymycetaceae</taxon>
        <taxon>Calocera</taxon>
    </lineage>
</organism>
<accession>A0A165DBM8</accession>
<dbReference type="SUPFAM" id="SSF51735">
    <property type="entry name" value="NAD(P)-binding Rossmann-fold domains"/>
    <property type="match status" value="1"/>
</dbReference>
<dbReference type="InterPro" id="IPR003462">
    <property type="entry name" value="ODC_Mu_crystall"/>
</dbReference>
<name>A0A165DBM8_9BASI</name>
<dbReference type="OrthoDB" id="41492at2759"/>
<dbReference type="PANTHER" id="PTHR13812:SF19">
    <property type="entry name" value="KETIMINE REDUCTASE MU-CRYSTALLIN"/>
    <property type="match status" value="1"/>
</dbReference>
<dbReference type="STRING" id="1353952.A0A165DBM8"/>
<proteinExistence type="inferred from homology"/>
<dbReference type="EMBL" id="KV424065">
    <property type="protein sequence ID" value="KZT52470.1"/>
    <property type="molecule type" value="Genomic_DNA"/>
</dbReference>
<evidence type="ECO:0000313" key="2">
    <source>
        <dbReference type="EMBL" id="KZT52470.1"/>
    </source>
</evidence>
<keyword evidence="3" id="KW-1185">Reference proteome</keyword>
<dbReference type="PIRSF" id="PIRSF001439">
    <property type="entry name" value="CryM"/>
    <property type="match status" value="1"/>
</dbReference>
<evidence type="ECO:0000256" key="1">
    <source>
        <dbReference type="ARBA" id="ARBA00008903"/>
    </source>
</evidence>
<dbReference type="GO" id="GO:0005737">
    <property type="term" value="C:cytoplasm"/>
    <property type="evidence" value="ECO:0007669"/>
    <property type="project" value="TreeGrafter"/>
</dbReference>
<dbReference type="InterPro" id="IPR036291">
    <property type="entry name" value="NAD(P)-bd_dom_sf"/>
</dbReference>
<dbReference type="FunCoup" id="A0A165DBM8">
    <property type="interactions" value="327"/>
</dbReference>
<evidence type="ECO:0000313" key="3">
    <source>
        <dbReference type="Proteomes" id="UP000076842"/>
    </source>
</evidence>
<dbReference type="Pfam" id="PF02423">
    <property type="entry name" value="OCD_Mu_crystall"/>
    <property type="match status" value="1"/>
</dbReference>